<dbReference type="GO" id="GO:0016020">
    <property type="term" value="C:membrane"/>
    <property type="evidence" value="ECO:0007669"/>
    <property type="project" value="InterPro"/>
</dbReference>
<dbReference type="Gene3D" id="1.10.287.950">
    <property type="entry name" value="Methyl-accepting chemotaxis protein"/>
    <property type="match status" value="1"/>
</dbReference>
<feature type="domain" description="Methyl-accepting transducer" evidence="4">
    <location>
        <begin position="286"/>
        <end position="523"/>
    </location>
</feature>
<dbReference type="InterPro" id="IPR004089">
    <property type="entry name" value="MCPsignal_dom"/>
</dbReference>
<dbReference type="KEGG" id="saca:FFV09_14530"/>
<dbReference type="AlphaFoldDB" id="A0A4Y6V0Z5"/>
<organism evidence="5 6">
    <name type="scientific">Saccharibacillus brassicae</name>
    <dbReference type="NCBI Taxonomy" id="2583377"/>
    <lineage>
        <taxon>Bacteria</taxon>
        <taxon>Bacillati</taxon>
        <taxon>Bacillota</taxon>
        <taxon>Bacilli</taxon>
        <taxon>Bacillales</taxon>
        <taxon>Paenibacillaceae</taxon>
        <taxon>Saccharibacillus</taxon>
    </lineage>
</organism>
<name>A0A4Y6V0Z5_SACBS</name>
<dbReference type="Proteomes" id="UP000316968">
    <property type="component" value="Chromosome"/>
</dbReference>
<dbReference type="RefSeq" id="WP_141448489.1">
    <property type="nucleotide sequence ID" value="NZ_CP041217.1"/>
</dbReference>
<dbReference type="SUPFAM" id="SSF58104">
    <property type="entry name" value="Methyl-accepting chemotaxis protein (MCP) signaling domain"/>
    <property type="match status" value="1"/>
</dbReference>
<dbReference type="SMART" id="SM00283">
    <property type="entry name" value="MA"/>
    <property type="match status" value="1"/>
</dbReference>
<dbReference type="Pfam" id="PF00015">
    <property type="entry name" value="MCPsignal"/>
    <property type="match status" value="1"/>
</dbReference>
<evidence type="ECO:0000256" key="3">
    <source>
        <dbReference type="SAM" id="Phobius"/>
    </source>
</evidence>
<keyword evidence="3" id="KW-1133">Transmembrane helix</keyword>
<keyword evidence="6" id="KW-1185">Reference proteome</keyword>
<evidence type="ECO:0000313" key="5">
    <source>
        <dbReference type="EMBL" id="QDH21945.1"/>
    </source>
</evidence>
<accession>A0A4Y6V0Z5</accession>
<dbReference type="PANTHER" id="PTHR32089:SF112">
    <property type="entry name" value="LYSOZYME-LIKE PROTEIN-RELATED"/>
    <property type="match status" value="1"/>
</dbReference>
<evidence type="ECO:0000259" key="4">
    <source>
        <dbReference type="PROSITE" id="PS50111"/>
    </source>
</evidence>
<dbReference type="GO" id="GO:0007165">
    <property type="term" value="P:signal transduction"/>
    <property type="evidence" value="ECO:0007669"/>
    <property type="project" value="UniProtKB-KW"/>
</dbReference>
<keyword evidence="3" id="KW-0812">Transmembrane</keyword>
<reference evidence="5 6" key="1">
    <citation type="submission" date="2019-06" db="EMBL/GenBank/DDBJ databases">
        <title>Saccharibacillus brassicae sp. nov., an endophytic bacterium isolated from Chinese cabbage seeds (Brassica pekinensis).</title>
        <authorList>
            <person name="Jiang L."/>
            <person name="Lee J."/>
            <person name="Kim S.W."/>
        </authorList>
    </citation>
    <scope>NUCLEOTIDE SEQUENCE [LARGE SCALE GENOMIC DNA]</scope>
    <source>
        <strain evidence="6">KCTC 43072 / ATSA2</strain>
    </source>
</reference>
<protein>
    <submittedName>
        <fullName evidence="5">Methyl-accepting chemotaxis protein</fullName>
    </submittedName>
</protein>
<keyword evidence="3" id="KW-0472">Membrane</keyword>
<dbReference type="PANTHER" id="PTHR32089">
    <property type="entry name" value="METHYL-ACCEPTING CHEMOTAXIS PROTEIN MCPB"/>
    <property type="match status" value="1"/>
</dbReference>
<dbReference type="OrthoDB" id="5449717at2"/>
<dbReference type="EMBL" id="CP041217">
    <property type="protein sequence ID" value="QDH21945.1"/>
    <property type="molecule type" value="Genomic_DNA"/>
</dbReference>
<dbReference type="PROSITE" id="PS50111">
    <property type="entry name" value="CHEMOTAXIS_TRANSDUC_2"/>
    <property type="match status" value="1"/>
</dbReference>
<sequence length="573" mass="62290">MRQRLRFNNLPLSFKMFLPLAPPLLGLILLAALSVSLVSQLSDRLIERLYNEAHQSINWLLNADRDFYQALTDQQNLDGATGQALTDLRADFDENAAQTEERVLKAEAILKTNPERFDGYVHPESGQTAFALFDDFKTQFAAWKASGTEVSMESFDAAREDINQIEEILELYSTDIIAESTAYQQQVQRTIWIVLAAALAVSAVVGLLVIRNVKQRTAIAVSLIRKTAELDLKYDTSYERFLDEGDEFAVLIRAEAEARKQFRSIIEDVQRESLGIERVMDAVSGRMAQLDDSVQDISATTQQLSAGMEQTSFSTRSISGTSSEIGRALESIAVKAQEGAQSSERLSSRASELKSTFQKSYDDGTASYEKVKANLEQAMEDSRAVERITLLAESILQITAQTNLLSLNASIEAARAGESGRGFAVVAAEIRKLAEDSKRAADEIQEVTGAVLHSVGSLKSNSENLLTFFADSVQTDYALMLRATEEYAVGAGDTEARSTDLSATTEELLASMESLVKATDEIAQSASEGASGTGTIAEKASAAAGSASDVLSGVRTSKAGIETLARSVEKFKL</sequence>
<evidence type="ECO:0000313" key="6">
    <source>
        <dbReference type="Proteomes" id="UP000316968"/>
    </source>
</evidence>
<evidence type="ECO:0000256" key="1">
    <source>
        <dbReference type="ARBA" id="ARBA00023224"/>
    </source>
</evidence>
<evidence type="ECO:0000256" key="2">
    <source>
        <dbReference type="PROSITE-ProRule" id="PRU00284"/>
    </source>
</evidence>
<feature type="transmembrane region" description="Helical" evidence="3">
    <location>
        <begin position="191"/>
        <end position="210"/>
    </location>
</feature>
<gene>
    <name evidence="5" type="ORF">FFV09_14530</name>
</gene>
<keyword evidence="1 2" id="KW-0807">Transducer</keyword>
<proteinExistence type="predicted"/>